<reference evidence="4" key="1">
    <citation type="submission" date="2023-06" db="EMBL/GenBank/DDBJ databases">
        <title>Genomic of Agaribacillus aureum.</title>
        <authorList>
            <person name="Wang G."/>
        </authorList>
    </citation>
    <scope>NUCLEOTIDE SEQUENCE</scope>
    <source>
        <strain evidence="4">BMA12</strain>
    </source>
</reference>
<organism evidence="4 5">
    <name type="scientific">Agaribacillus aureus</name>
    <dbReference type="NCBI Taxonomy" id="3051825"/>
    <lineage>
        <taxon>Bacteria</taxon>
        <taxon>Pseudomonadati</taxon>
        <taxon>Bacteroidota</taxon>
        <taxon>Cytophagia</taxon>
        <taxon>Cytophagales</taxon>
        <taxon>Splendidivirgaceae</taxon>
        <taxon>Agaribacillus</taxon>
    </lineage>
</organism>
<dbReference type="InterPro" id="IPR050955">
    <property type="entry name" value="Plant_Biomass_Hydrol_Est"/>
</dbReference>
<sequence>MKSNSIAICLIQLLLTTQLSVAQEKQGNIVEYFGKEKVEDIGEGEVMHLFKEGLILKRNGNAFGSGTIPKNSVFARVLQEGSTGISEGKHEETDQVGNKLIWEKIETGEKNDFQDSKIRNGYLYLVYQAQHEETVLFDASGHTNVLINSLPHEGDYYDYGWSMIPIRLKKGKNEFLLKGGRFPNIRARLLKPTKPVQFTKRDMTLPDLIIEEKSPLFAAVRVINANNSWFRGGTITCQIGDMKIKTNIPAVTPMTTRKVGFSIPTPAGLTTEEKLKSVIYLKNKAGKTLSSDTLELNVKSKYKHHKRTFISEIDGSVQYYSIAPSSDPGIEKPALFLSVHGASVEAVNQANAYSQKDWGHLVAPTNRRPFGFAWEDWGRLDALEVLSHAEGLLKTDPQRTYLTGHSMGGHGTWHLGVTYPDRFAAIAPCAGYADLHGYRQSFLKRLKNMSDEEARKRGINKAQLLKNIEASKLTGKPEILMDSLLKRAGNQGRTLKLKNNYQHHGVFILHGEKDNVVPVSLAREMRQELGKFHPDFSYYEYPDGTHWYGNHSVDWGPLFDFFKARTIKNPGEIKNIEFNTASPGISPGSHFVKIIQQKIPLEISTFNFKREGGLNLTTKNAQRIAIDIDKMAGASDTISIDGQEITLPARKGVLHLSQINEQWVITDPVSLKEKGPHRNGGIKDAFRNRVVLVYATKGSKKENEWYYNRAKYDAEKFWYLGNGSFEIIKDTEFSLSTYKDRNVVVYGNRDNNAAWKTLLKSCPIQVSDNELSVGSRSLKGEQWGTFFIYPRHDSDIASIGVVSATGEKGMKAAYANDYLGRVAFPDIIIFDENMTKTGISGIKCGGFFGNDWSVDNGDILWNDLH</sequence>
<keyword evidence="5" id="KW-1185">Reference proteome</keyword>
<evidence type="ECO:0000313" key="4">
    <source>
        <dbReference type="EMBL" id="MDN5214862.1"/>
    </source>
</evidence>
<name>A0ABT8LD15_9BACT</name>
<keyword evidence="1 2" id="KW-0732">Signal</keyword>
<dbReference type="Pfam" id="PF00326">
    <property type="entry name" value="Peptidase_S9"/>
    <property type="match status" value="1"/>
</dbReference>
<dbReference type="PANTHER" id="PTHR43037:SF4">
    <property type="entry name" value="PEPTIDASE S9 PROLYL OLIGOPEPTIDASE CATALYTIC DOMAIN-CONTAINING PROTEIN"/>
    <property type="match status" value="1"/>
</dbReference>
<dbReference type="Proteomes" id="UP001172083">
    <property type="component" value="Unassembled WGS sequence"/>
</dbReference>
<feature type="signal peptide" evidence="2">
    <location>
        <begin position="1"/>
        <end position="22"/>
    </location>
</feature>
<proteinExistence type="predicted"/>
<protein>
    <submittedName>
        <fullName evidence="4">Prolyl oligopeptidase family serine peptidase</fullName>
    </submittedName>
</protein>
<dbReference type="PANTHER" id="PTHR43037">
    <property type="entry name" value="UNNAMED PRODUCT-RELATED"/>
    <property type="match status" value="1"/>
</dbReference>
<gene>
    <name evidence="4" type="ORF">QQ020_22470</name>
</gene>
<evidence type="ECO:0000256" key="1">
    <source>
        <dbReference type="ARBA" id="ARBA00022729"/>
    </source>
</evidence>
<dbReference type="RefSeq" id="WP_346760200.1">
    <property type="nucleotide sequence ID" value="NZ_JAUJEB010000005.1"/>
</dbReference>
<feature type="chain" id="PRO_5046194444" evidence="2">
    <location>
        <begin position="23"/>
        <end position="865"/>
    </location>
</feature>
<comment type="caution">
    <text evidence="4">The sequence shown here is derived from an EMBL/GenBank/DDBJ whole genome shotgun (WGS) entry which is preliminary data.</text>
</comment>
<feature type="domain" description="Peptidase S9 prolyl oligopeptidase catalytic" evidence="3">
    <location>
        <begin position="376"/>
        <end position="552"/>
    </location>
</feature>
<evidence type="ECO:0000313" key="5">
    <source>
        <dbReference type="Proteomes" id="UP001172083"/>
    </source>
</evidence>
<evidence type="ECO:0000256" key="2">
    <source>
        <dbReference type="SAM" id="SignalP"/>
    </source>
</evidence>
<dbReference type="EMBL" id="JAUJEB010000005">
    <property type="protein sequence ID" value="MDN5214862.1"/>
    <property type="molecule type" value="Genomic_DNA"/>
</dbReference>
<dbReference type="SUPFAM" id="SSF53474">
    <property type="entry name" value="alpha/beta-Hydrolases"/>
    <property type="match status" value="1"/>
</dbReference>
<dbReference type="InterPro" id="IPR001375">
    <property type="entry name" value="Peptidase_S9_cat"/>
</dbReference>
<dbReference type="InterPro" id="IPR029058">
    <property type="entry name" value="AB_hydrolase_fold"/>
</dbReference>
<accession>A0ABT8LD15</accession>
<evidence type="ECO:0000259" key="3">
    <source>
        <dbReference type="Pfam" id="PF00326"/>
    </source>
</evidence>
<dbReference type="Gene3D" id="3.40.50.1820">
    <property type="entry name" value="alpha/beta hydrolase"/>
    <property type="match status" value="1"/>
</dbReference>